<dbReference type="EMBL" id="CP069362">
    <property type="protein sequence ID" value="WGS65222.1"/>
    <property type="molecule type" value="Genomic_DNA"/>
</dbReference>
<keyword evidence="3" id="KW-1185">Reference proteome</keyword>
<feature type="chain" id="PRO_5045701738" evidence="1">
    <location>
        <begin position="20"/>
        <end position="344"/>
    </location>
</feature>
<reference evidence="2 3" key="1">
    <citation type="submission" date="2021-02" db="EMBL/GenBank/DDBJ databases">
        <title>Characterization of Marinitoga sp. nov. str. BP5-C20A.</title>
        <authorList>
            <person name="Erauso G."/>
            <person name="Postec A."/>
        </authorList>
    </citation>
    <scope>NUCLEOTIDE SEQUENCE [LARGE SCALE GENOMIC DNA]</scope>
    <source>
        <strain evidence="2 3">BP5-C20A</strain>
    </source>
</reference>
<dbReference type="Gene3D" id="1.20.1600.10">
    <property type="entry name" value="Outer membrane efflux proteins (OEP)"/>
    <property type="match status" value="2"/>
</dbReference>
<gene>
    <name evidence="2" type="ORF">JRV97_01295</name>
</gene>
<sequence>MKKVIFLFFVSLISLNIFALSTGELLNSVKINNTDYLLNELNYESNMIDYENAKITADSSAAKLNVQNTYYSIMKGYETTKINLIKNLVNYLFTLKNDQINLQIKQLSFENAQKNYNDSQNLYKKNLISHSNLLNSEYNFKNSQYNLENAKISLMKDFDDFKIFINSDDATLNYNLVINFPELPELTPEKVAGLVENDYDYLIQKTSYQITLNEYNATKDILTGSDLRKKEIDLKKKELNLKELKISKTREIIELINDINLAKLDLSSSLINLQYLEENLKDTEKRYDSGLIEKTQFNQSKISFLSTIMQINNKKMGLVLKYIDLYNYLNEDINNKLLELIEVK</sequence>
<protein>
    <submittedName>
        <fullName evidence="2">TolC family protein</fullName>
    </submittedName>
</protein>
<dbReference type="Proteomes" id="UP001232493">
    <property type="component" value="Chromosome"/>
</dbReference>
<organism evidence="2 3">
    <name type="scientific">Marinitoga aeolica</name>
    <dbReference type="NCBI Taxonomy" id="2809031"/>
    <lineage>
        <taxon>Bacteria</taxon>
        <taxon>Thermotogati</taxon>
        <taxon>Thermotogota</taxon>
        <taxon>Thermotogae</taxon>
        <taxon>Petrotogales</taxon>
        <taxon>Petrotogaceae</taxon>
        <taxon>Marinitoga</taxon>
    </lineage>
</organism>
<dbReference type="SUPFAM" id="SSF56954">
    <property type="entry name" value="Outer membrane efflux proteins (OEP)"/>
    <property type="match status" value="1"/>
</dbReference>
<accession>A0ABY8PRH5</accession>
<keyword evidence="1" id="KW-0732">Signal</keyword>
<evidence type="ECO:0000313" key="3">
    <source>
        <dbReference type="Proteomes" id="UP001232493"/>
    </source>
</evidence>
<name>A0ABY8PRH5_9BACT</name>
<evidence type="ECO:0000256" key="1">
    <source>
        <dbReference type="SAM" id="SignalP"/>
    </source>
</evidence>
<proteinExistence type="predicted"/>
<evidence type="ECO:0000313" key="2">
    <source>
        <dbReference type="EMBL" id="WGS65222.1"/>
    </source>
</evidence>
<feature type="signal peptide" evidence="1">
    <location>
        <begin position="1"/>
        <end position="19"/>
    </location>
</feature>
<dbReference type="RefSeq" id="WP_280999523.1">
    <property type="nucleotide sequence ID" value="NZ_CP069362.1"/>
</dbReference>